<dbReference type="AlphaFoldDB" id="A0A2D3UT49"/>
<dbReference type="GeneID" id="35600554"/>
<evidence type="ECO:0000256" key="2">
    <source>
        <dbReference type="ARBA" id="ARBA00022840"/>
    </source>
</evidence>
<dbReference type="Gene3D" id="2.60.34.10">
    <property type="entry name" value="Substrate Binding Domain Of DNAk, Chain A, domain 1"/>
    <property type="match status" value="1"/>
</dbReference>
<dbReference type="Proteomes" id="UP000225277">
    <property type="component" value="Unassembled WGS sequence"/>
</dbReference>
<reference evidence="3 4" key="1">
    <citation type="submission" date="2016-03" db="EMBL/GenBank/DDBJ databases">
        <authorList>
            <person name="Ploux O."/>
        </authorList>
    </citation>
    <scope>NUCLEOTIDE SEQUENCE [LARGE SCALE GENOMIC DNA]</scope>
    <source>
        <strain evidence="3 4">URUG2</strain>
    </source>
</reference>
<proteinExistence type="predicted"/>
<dbReference type="OrthoDB" id="2401965at2759"/>
<dbReference type="Gene3D" id="1.20.1270.10">
    <property type="match status" value="1"/>
</dbReference>
<accession>A0A2D3UT49</accession>
<dbReference type="GO" id="GO:0005524">
    <property type="term" value="F:ATP binding"/>
    <property type="evidence" value="ECO:0007669"/>
    <property type="project" value="UniProtKB-KW"/>
</dbReference>
<dbReference type="STRING" id="112498.A0A2D3UT49"/>
<name>A0A2D3UT49_9PEZI</name>
<dbReference type="GO" id="GO:0140662">
    <property type="term" value="F:ATP-dependent protein folding chaperone"/>
    <property type="evidence" value="ECO:0007669"/>
    <property type="project" value="InterPro"/>
</dbReference>
<keyword evidence="4" id="KW-1185">Reference proteome</keyword>
<dbReference type="SUPFAM" id="SSF100920">
    <property type="entry name" value="Heat shock protein 70kD (HSP70), peptide-binding domain"/>
    <property type="match status" value="1"/>
</dbReference>
<evidence type="ECO:0000313" key="4">
    <source>
        <dbReference type="Proteomes" id="UP000225277"/>
    </source>
</evidence>
<organism evidence="3 4">
    <name type="scientific">Ramularia collo-cygni</name>
    <dbReference type="NCBI Taxonomy" id="112498"/>
    <lineage>
        <taxon>Eukaryota</taxon>
        <taxon>Fungi</taxon>
        <taxon>Dikarya</taxon>
        <taxon>Ascomycota</taxon>
        <taxon>Pezizomycotina</taxon>
        <taxon>Dothideomycetes</taxon>
        <taxon>Dothideomycetidae</taxon>
        <taxon>Mycosphaerellales</taxon>
        <taxon>Mycosphaerellaceae</taxon>
        <taxon>Ramularia</taxon>
    </lineage>
</organism>
<dbReference type="RefSeq" id="XP_023626431.1">
    <property type="nucleotide sequence ID" value="XM_023770663.1"/>
</dbReference>
<dbReference type="EMBL" id="FJUY01000007">
    <property type="protein sequence ID" value="CZT19541.1"/>
    <property type="molecule type" value="Genomic_DNA"/>
</dbReference>
<protein>
    <submittedName>
        <fullName evidence="3">Related to heat shock protein SSB</fullName>
    </submittedName>
</protein>
<keyword evidence="2" id="KW-0067">ATP-binding</keyword>
<dbReference type="FunFam" id="1.20.1270.10:FF:000014">
    <property type="entry name" value="Heat shock protein 70"/>
    <property type="match status" value="1"/>
</dbReference>
<evidence type="ECO:0000256" key="1">
    <source>
        <dbReference type="ARBA" id="ARBA00022741"/>
    </source>
</evidence>
<dbReference type="SUPFAM" id="SSF100934">
    <property type="entry name" value="Heat shock protein 70kD (HSP70), C-terminal subdomain"/>
    <property type="match status" value="1"/>
</dbReference>
<gene>
    <name evidence="3" type="ORF">RCC_05392</name>
</gene>
<dbReference type="InterPro" id="IPR029048">
    <property type="entry name" value="HSP70_C_sf"/>
</dbReference>
<dbReference type="InterPro" id="IPR013126">
    <property type="entry name" value="Hsp_70_fam"/>
</dbReference>
<dbReference type="InterPro" id="IPR029047">
    <property type="entry name" value="HSP70_peptide-bd_sf"/>
</dbReference>
<keyword evidence="1" id="KW-0547">Nucleotide-binding</keyword>
<keyword evidence="3" id="KW-0346">Stress response</keyword>
<dbReference type="Pfam" id="PF00012">
    <property type="entry name" value="HSP70"/>
    <property type="match status" value="1"/>
</dbReference>
<evidence type="ECO:0000313" key="3">
    <source>
        <dbReference type="EMBL" id="CZT19541.1"/>
    </source>
</evidence>
<dbReference type="PANTHER" id="PTHR19375">
    <property type="entry name" value="HEAT SHOCK PROTEIN 70KDA"/>
    <property type="match status" value="1"/>
</dbReference>
<sequence length="143" mass="15632">MRAGEAVLEVVFEVDVNGILKVTATEKSSGRTANITIANSVGKLSSAEIEKMVNDAAEFKSSDDAFTKKFEARQQLESYISRVEEIVSDPTMSMKLKRGQKEKIESALSDAMAQLEVDDAGGDDLKKKELALKRVVTKAMSTR</sequence>